<evidence type="ECO:0000313" key="1">
    <source>
        <dbReference type="EMBL" id="MBX38823.1"/>
    </source>
</evidence>
<sequence>MYLSNFLRY</sequence>
<reference evidence="1" key="1">
    <citation type="submission" date="2018-02" db="EMBL/GenBank/DDBJ databases">
        <title>Rhizophora mucronata_Transcriptome.</title>
        <authorList>
            <person name="Meera S.P."/>
            <person name="Sreeshan A."/>
            <person name="Augustine A."/>
        </authorList>
    </citation>
    <scope>NUCLEOTIDE SEQUENCE</scope>
    <source>
        <tissue evidence="1">Leaf</tissue>
    </source>
</reference>
<protein>
    <submittedName>
        <fullName evidence="1">Uncharacterized protein</fullName>
    </submittedName>
</protein>
<accession>A0A2P2N8P8</accession>
<name>A0A2P2N8P8_RHIMU</name>
<organism evidence="1">
    <name type="scientific">Rhizophora mucronata</name>
    <name type="common">Asiatic mangrove</name>
    <dbReference type="NCBI Taxonomy" id="61149"/>
    <lineage>
        <taxon>Eukaryota</taxon>
        <taxon>Viridiplantae</taxon>
        <taxon>Streptophyta</taxon>
        <taxon>Embryophyta</taxon>
        <taxon>Tracheophyta</taxon>
        <taxon>Spermatophyta</taxon>
        <taxon>Magnoliopsida</taxon>
        <taxon>eudicotyledons</taxon>
        <taxon>Gunneridae</taxon>
        <taxon>Pentapetalae</taxon>
        <taxon>rosids</taxon>
        <taxon>fabids</taxon>
        <taxon>Malpighiales</taxon>
        <taxon>Rhizophoraceae</taxon>
        <taxon>Rhizophora</taxon>
    </lineage>
</organism>
<proteinExistence type="predicted"/>
<dbReference type="EMBL" id="GGEC01058339">
    <property type="protein sequence ID" value="MBX38823.1"/>
    <property type="molecule type" value="Transcribed_RNA"/>
</dbReference>